<keyword evidence="3" id="KW-1185">Reference proteome</keyword>
<organism evidence="2 3">
    <name type="scientific">Necator americanus</name>
    <name type="common">Human hookworm</name>
    <dbReference type="NCBI Taxonomy" id="51031"/>
    <lineage>
        <taxon>Eukaryota</taxon>
        <taxon>Metazoa</taxon>
        <taxon>Ecdysozoa</taxon>
        <taxon>Nematoda</taxon>
        <taxon>Chromadorea</taxon>
        <taxon>Rhabditida</taxon>
        <taxon>Rhabditina</taxon>
        <taxon>Rhabditomorpha</taxon>
        <taxon>Strongyloidea</taxon>
        <taxon>Ancylostomatidae</taxon>
        <taxon>Bunostominae</taxon>
        <taxon>Necator</taxon>
    </lineage>
</organism>
<evidence type="ECO:0000313" key="3">
    <source>
        <dbReference type="Proteomes" id="UP001303046"/>
    </source>
</evidence>
<accession>A0ABR1DZK7</accession>
<evidence type="ECO:0000313" key="2">
    <source>
        <dbReference type="EMBL" id="KAK6755445.1"/>
    </source>
</evidence>
<name>A0ABR1DZK7_NECAM</name>
<feature type="region of interest" description="Disordered" evidence="1">
    <location>
        <begin position="64"/>
        <end position="89"/>
    </location>
</feature>
<gene>
    <name evidence="2" type="primary">Necator_chrV.g18837</name>
    <name evidence="2" type="ORF">RB195_014046</name>
</gene>
<feature type="compositionally biased region" description="Polar residues" evidence="1">
    <location>
        <begin position="72"/>
        <end position="86"/>
    </location>
</feature>
<protein>
    <submittedName>
        <fullName evidence="2">Uncharacterized protein</fullName>
    </submittedName>
</protein>
<comment type="caution">
    <text evidence="2">The sequence shown here is derived from an EMBL/GenBank/DDBJ whole genome shotgun (WGS) entry which is preliminary data.</text>
</comment>
<dbReference type="Proteomes" id="UP001303046">
    <property type="component" value="Unassembled WGS sequence"/>
</dbReference>
<proteinExistence type="predicted"/>
<dbReference type="EMBL" id="JAVFWL010000005">
    <property type="protein sequence ID" value="KAK6755445.1"/>
    <property type="molecule type" value="Genomic_DNA"/>
</dbReference>
<evidence type="ECO:0000256" key="1">
    <source>
        <dbReference type="SAM" id="MobiDB-lite"/>
    </source>
</evidence>
<sequence>MVTQRRIYWITKKRTLREEDRKQGRLLYRQCPKTGKDSFPNAAEEVVQISREELEELLNQARQTVAPPPVTLPSSANTPTSSSKPNFSKPGLARQFDFNSSILNILTPLMEFAPEDFEIRGNLSRAITLLTQRNELLTIADTDPEVFEFYDQHAKTESMQTTNPILAAFLREKKKNEDKKPTVSRTAVWKTRRHPYMPPSQPFRYGGAAWAPVPQGTQPFFAYQIPAQYQGGQQGRQNPH</sequence>
<reference evidence="2 3" key="1">
    <citation type="submission" date="2023-08" db="EMBL/GenBank/DDBJ databases">
        <title>A Necator americanus chromosomal reference genome.</title>
        <authorList>
            <person name="Ilik V."/>
            <person name="Petrzelkova K.J."/>
            <person name="Pardy F."/>
            <person name="Fuh T."/>
            <person name="Niatou-Singa F.S."/>
            <person name="Gouil Q."/>
            <person name="Baker L."/>
            <person name="Ritchie M.E."/>
            <person name="Jex A.R."/>
            <person name="Gazzola D."/>
            <person name="Li H."/>
            <person name="Toshio Fujiwara R."/>
            <person name="Zhan B."/>
            <person name="Aroian R.V."/>
            <person name="Pafco B."/>
            <person name="Schwarz E.M."/>
        </authorList>
    </citation>
    <scope>NUCLEOTIDE SEQUENCE [LARGE SCALE GENOMIC DNA]</scope>
    <source>
        <strain evidence="2 3">Aroian</strain>
        <tissue evidence="2">Whole animal</tissue>
    </source>
</reference>